<dbReference type="Proteomes" id="UP000057181">
    <property type="component" value="Chromosome"/>
</dbReference>
<dbReference type="RefSeq" id="WP_058859253.1">
    <property type="nucleotide sequence ID" value="NZ_BJZR01000013.1"/>
</dbReference>
<sequence>MPRPPRSRRRGLAVPLAAAAASMVLVLLLGSGWVVGRSAALREPAAERTPVAAWTGTGGVLHADESSAQRLRAEGWTLPTLASDGYRVRSMTQGSLAGRPAVTIELQRGASDVVVVEQRGDVDAANPVDGLTGLPVSAGDLQPSAVAGVALWADPGPPWRVVLAGDDVVYTVSADTGPASMSHVVALVVADERGRVANPVEDEPGVLRTIGTGLREIFGGPGPGPAG</sequence>
<evidence type="ECO:0000313" key="4">
    <source>
        <dbReference type="Proteomes" id="UP000321155"/>
    </source>
</evidence>
<dbReference type="Proteomes" id="UP000321155">
    <property type="component" value="Unassembled WGS sequence"/>
</dbReference>
<evidence type="ECO:0000313" key="3">
    <source>
        <dbReference type="Proteomes" id="UP000057181"/>
    </source>
</evidence>
<keyword evidence="4" id="KW-1185">Reference proteome</keyword>
<dbReference type="STRING" id="446860.AS188_13305"/>
<proteinExistence type="predicted"/>
<protein>
    <submittedName>
        <fullName evidence="1">Uncharacterized protein</fullName>
    </submittedName>
</protein>
<dbReference type="AlphaFoldDB" id="A0A0U3HSK8"/>
<evidence type="ECO:0000313" key="2">
    <source>
        <dbReference type="EMBL" id="GEO91471.1"/>
    </source>
</evidence>
<dbReference type="KEGG" id="kfv:AS188_13305"/>
<evidence type="ECO:0000313" key="1">
    <source>
        <dbReference type="EMBL" id="ALU40566.1"/>
    </source>
</evidence>
<organism evidence="1 3">
    <name type="scientific">Kocuria flava</name>
    <dbReference type="NCBI Taxonomy" id="446860"/>
    <lineage>
        <taxon>Bacteria</taxon>
        <taxon>Bacillati</taxon>
        <taxon>Actinomycetota</taxon>
        <taxon>Actinomycetes</taxon>
        <taxon>Micrococcales</taxon>
        <taxon>Micrococcaceae</taxon>
        <taxon>Kocuria</taxon>
    </lineage>
</organism>
<accession>A0A0U3HSK8</accession>
<gene>
    <name evidence="1" type="ORF">AS188_13305</name>
    <name evidence="2" type="ORF">KFL01_07770</name>
</gene>
<name>A0A0U3HSK8_9MICC</name>
<dbReference type="OrthoDB" id="4878945at2"/>
<dbReference type="EMBL" id="BJZR01000013">
    <property type="protein sequence ID" value="GEO91471.1"/>
    <property type="molecule type" value="Genomic_DNA"/>
</dbReference>
<reference evidence="2 4" key="2">
    <citation type="submission" date="2019-07" db="EMBL/GenBank/DDBJ databases">
        <title>Whole genome shotgun sequence of Kocuria flava NBRC 107626.</title>
        <authorList>
            <person name="Hosoyama A."/>
            <person name="Uohara A."/>
            <person name="Ohji S."/>
            <person name="Ichikawa N."/>
        </authorList>
    </citation>
    <scope>NUCLEOTIDE SEQUENCE [LARGE SCALE GENOMIC DNA]</scope>
    <source>
        <strain evidence="2 4">NBRC 107626</strain>
    </source>
</reference>
<dbReference type="EMBL" id="CP013254">
    <property type="protein sequence ID" value="ALU40566.1"/>
    <property type="molecule type" value="Genomic_DNA"/>
</dbReference>
<reference evidence="1 3" key="1">
    <citation type="submission" date="2015-11" db="EMBL/GenBank/DDBJ databases">
        <title>Complete Genome Sequence of Kocuria flava strain HO-9041.</title>
        <authorList>
            <person name="Zhou M."/>
            <person name="Dai J."/>
        </authorList>
    </citation>
    <scope>NUCLEOTIDE SEQUENCE [LARGE SCALE GENOMIC DNA]</scope>
    <source>
        <strain evidence="1 3">HO-9041</strain>
    </source>
</reference>